<keyword evidence="3" id="KW-1185">Reference proteome</keyword>
<evidence type="ECO:0000313" key="3">
    <source>
        <dbReference type="Proteomes" id="UP000551616"/>
    </source>
</evidence>
<dbReference type="EMBL" id="JABRWO010000008">
    <property type="protein sequence ID" value="MBA2115774.1"/>
    <property type="molecule type" value="Genomic_DNA"/>
</dbReference>
<keyword evidence="1" id="KW-0472">Membrane</keyword>
<sequence>MARSSDSVSELPPRFSLWALAIVMALCGVVFAILRLVGPFGAYMTVLFLIVSLVHLGASYLSHRLGSQRKKRRQQQEPSPCQPPALARQWKPPNLAERTGLSSWQIQLLSQATLAGALIGALGSTWVPSQQFNYAVMGVCVVSCAALTGMGCFVLSNLIEHA</sequence>
<accession>A0A7V8V6C0</accession>
<dbReference type="Proteomes" id="UP000551616">
    <property type="component" value="Unassembled WGS sequence"/>
</dbReference>
<keyword evidence="1" id="KW-1133">Transmembrane helix</keyword>
<feature type="transmembrane region" description="Helical" evidence="1">
    <location>
        <begin position="15"/>
        <end position="34"/>
    </location>
</feature>
<reference evidence="2 3" key="1">
    <citation type="submission" date="2020-05" db="EMBL/GenBank/DDBJ databases">
        <title>Bremerella alba sp. nov., a novel planctomycete isolated from the surface of the macroalga Fucus spiralis.</title>
        <authorList>
            <person name="Godinho O."/>
            <person name="Botelho R."/>
            <person name="Albuquerque L."/>
            <person name="Wiegand S."/>
            <person name="Da Costa M.S."/>
            <person name="Lobo-Da-Cunha A."/>
            <person name="Jogler C."/>
            <person name="Lage O.M."/>
        </authorList>
    </citation>
    <scope>NUCLEOTIDE SEQUENCE [LARGE SCALE GENOMIC DNA]</scope>
    <source>
        <strain evidence="2 3">FF15</strain>
    </source>
</reference>
<feature type="transmembrane region" description="Helical" evidence="1">
    <location>
        <begin position="40"/>
        <end position="62"/>
    </location>
</feature>
<evidence type="ECO:0000313" key="2">
    <source>
        <dbReference type="EMBL" id="MBA2115774.1"/>
    </source>
</evidence>
<protein>
    <submittedName>
        <fullName evidence="2">Uncharacterized protein</fullName>
    </submittedName>
</protein>
<gene>
    <name evidence="2" type="ORF">HOV93_29590</name>
</gene>
<organism evidence="2 3">
    <name type="scientific">Bremerella alba</name>
    <dbReference type="NCBI Taxonomy" id="980252"/>
    <lineage>
        <taxon>Bacteria</taxon>
        <taxon>Pseudomonadati</taxon>
        <taxon>Planctomycetota</taxon>
        <taxon>Planctomycetia</taxon>
        <taxon>Pirellulales</taxon>
        <taxon>Pirellulaceae</taxon>
        <taxon>Bremerella</taxon>
    </lineage>
</organism>
<dbReference type="RefSeq" id="WP_207397212.1">
    <property type="nucleotide sequence ID" value="NZ_JABRWO010000008.1"/>
</dbReference>
<dbReference type="AlphaFoldDB" id="A0A7V8V6C0"/>
<keyword evidence="1" id="KW-0812">Transmembrane</keyword>
<name>A0A7V8V6C0_9BACT</name>
<comment type="caution">
    <text evidence="2">The sequence shown here is derived from an EMBL/GenBank/DDBJ whole genome shotgun (WGS) entry which is preliminary data.</text>
</comment>
<evidence type="ECO:0000256" key="1">
    <source>
        <dbReference type="SAM" id="Phobius"/>
    </source>
</evidence>
<proteinExistence type="predicted"/>
<feature type="transmembrane region" description="Helical" evidence="1">
    <location>
        <begin position="134"/>
        <end position="159"/>
    </location>
</feature>